<keyword evidence="3" id="KW-1185">Reference proteome</keyword>
<protein>
    <submittedName>
        <fullName evidence="2">NAD-dependent epimerase/dehydratase family protein</fullName>
    </submittedName>
</protein>
<feature type="domain" description="NAD-dependent epimerase/dehydratase" evidence="1">
    <location>
        <begin position="2"/>
        <end position="236"/>
    </location>
</feature>
<dbReference type="Proteomes" id="UP001501496">
    <property type="component" value="Unassembled WGS sequence"/>
</dbReference>
<evidence type="ECO:0000259" key="1">
    <source>
        <dbReference type="Pfam" id="PF01370"/>
    </source>
</evidence>
<dbReference type="PANTHER" id="PTHR48079">
    <property type="entry name" value="PROTEIN YEEZ"/>
    <property type="match status" value="1"/>
</dbReference>
<proteinExistence type="predicted"/>
<dbReference type="InterPro" id="IPR001509">
    <property type="entry name" value="Epimerase_deHydtase"/>
</dbReference>
<dbReference type="PANTHER" id="PTHR48079:SF6">
    <property type="entry name" value="NAD(P)-BINDING DOMAIN-CONTAINING PROTEIN-RELATED"/>
    <property type="match status" value="1"/>
</dbReference>
<dbReference type="RefSeq" id="WP_344786895.1">
    <property type="nucleotide sequence ID" value="NZ_BAABCA010000002.1"/>
</dbReference>
<sequence>MILVTGGTGLVGSHLLYKLISNNELVRAIYRKPKKIENTKKVFSCYTDNYEALFNKIEWVQADLLDIPTLTEVFRGVLHVYHCAAFVSFEPNKFNLLRRTNIDGTANIVNLCLAFGVVKLCHVSSIATLGNSLNNEAVTEKTIWNPEDDNNVYAISKYGAEMEVWRGTQEGLDVVIINPGVILGAGIWRYGTGNLFKKAAKGLSYYTQGTVALIDVSDVVNIMIALIKSDIKNERFVLVAEHKTFKDFLQSLAISVNGKPPKKRAKPWLLNIAWRLDWLISTLTGKRRQLTKHLTRSLSTKSNYNNQKIKDTLNYNFKNIDESISQIGTIYQKQV</sequence>
<dbReference type="Gene3D" id="3.40.50.720">
    <property type="entry name" value="NAD(P)-binding Rossmann-like Domain"/>
    <property type="match status" value="1"/>
</dbReference>
<reference evidence="3" key="1">
    <citation type="journal article" date="2019" name="Int. J. Syst. Evol. Microbiol.">
        <title>The Global Catalogue of Microorganisms (GCM) 10K type strain sequencing project: providing services to taxonomists for standard genome sequencing and annotation.</title>
        <authorList>
            <consortium name="The Broad Institute Genomics Platform"/>
            <consortium name="The Broad Institute Genome Sequencing Center for Infectious Disease"/>
            <person name="Wu L."/>
            <person name="Ma J."/>
        </authorList>
    </citation>
    <scope>NUCLEOTIDE SEQUENCE [LARGE SCALE GENOMIC DNA]</scope>
    <source>
        <strain evidence="3">JCM 17630</strain>
    </source>
</reference>
<dbReference type="Pfam" id="PF01370">
    <property type="entry name" value="Epimerase"/>
    <property type="match status" value="1"/>
</dbReference>
<gene>
    <name evidence="2" type="ORF">GCM10022291_08960</name>
</gene>
<name>A0ABP8C4D1_9FLAO</name>
<evidence type="ECO:0000313" key="3">
    <source>
        <dbReference type="Proteomes" id="UP001501496"/>
    </source>
</evidence>
<accession>A0ABP8C4D1</accession>
<comment type="caution">
    <text evidence="2">The sequence shown here is derived from an EMBL/GenBank/DDBJ whole genome shotgun (WGS) entry which is preliminary data.</text>
</comment>
<evidence type="ECO:0000313" key="2">
    <source>
        <dbReference type="EMBL" id="GAA4232981.1"/>
    </source>
</evidence>
<dbReference type="InterPro" id="IPR036291">
    <property type="entry name" value="NAD(P)-bd_dom_sf"/>
</dbReference>
<dbReference type="EMBL" id="BAABCA010000002">
    <property type="protein sequence ID" value="GAA4232981.1"/>
    <property type="molecule type" value="Genomic_DNA"/>
</dbReference>
<dbReference type="InterPro" id="IPR051783">
    <property type="entry name" value="NAD(P)-dependent_oxidoreduct"/>
</dbReference>
<organism evidence="2 3">
    <name type="scientific">Postechiella marina</name>
    <dbReference type="NCBI Taxonomy" id="943941"/>
    <lineage>
        <taxon>Bacteria</taxon>
        <taxon>Pseudomonadati</taxon>
        <taxon>Bacteroidota</taxon>
        <taxon>Flavobacteriia</taxon>
        <taxon>Flavobacteriales</taxon>
        <taxon>Flavobacteriaceae</taxon>
        <taxon>Postechiella</taxon>
    </lineage>
</organism>
<dbReference type="SUPFAM" id="SSF51735">
    <property type="entry name" value="NAD(P)-binding Rossmann-fold domains"/>
    <property type="match status" value="1"/>
</dbReference>